<proteinExistence type="predicted"/>
<protein>
    <submittedName>
        <fullName evidence="1">Uncharacterized protein</fullName>
    </submittedName>
</protein>
<keyword evidence="2" id="KW-1185">Reference proteome</keyword>
<sequence>MLAQSLHRVAFSSNLIPEMLAKFGTKSKKLVIDFSSPNIAKTFHMGNLRSTLYGNFIQKICRLAGHEVVSINYLGDWGPQFSMLAFYWLAVMDGKEGRIKRPETEEWIEMNEKKKVELLTSSYAAAHRMSKLNASFSSRSRQLFLEMEKIKINEGGNEQNTSSSQAFEALNLLKEWREISCIYLKDLYSRFGVNFDVWDGESNYILKGAKLVDEMILEGKCVRFPAEDECWGIVNIDPGLSRIPLRRIDGANLYLNRELASIYDRQNKYNADKYIYVVDKSQANHFAHLRALLKMRGDSDLAEKIIHHSYGFFIKIIISLKNILKGKVIGLSTREGKNDSVDYLISEGNSESDAYIKKSYTRKSTEEEKEVLCQLLTQNQLAFSIICRAKHSDFNFSFKGAFLPEGTNSLILLEKYSRLNSLEKANLEHLEKLKNLSEIDLMKMQPEIGENGRKLARMILEFDTVRLSNKIGQTLPSLRILGEPLINALPRMLLFTAAKKVLGEGMKLIGIEPIERI</sequence>
<name>A0ACB0YDJ5_MELEN</name>
<dbReference type="EMBL" id="CAVMJV010000010">
    <property type="protein sequence ID" value="CAK5042156.1"/>
    <property type="molecule type" value="Genomic_DNA"/>
</dbReference>
<evidence type="ECO:0000313" key="1">
    <source>
        <dbReference type="EMBL" id="CAK5042156.1"/>
    </source>
</evidence>
<accession>A0ACB0YDJ5</accession>
<reference evidence="1" key="1">
    <citation type="submission" date="2023-11" db="EMBL/GenBank/DDBJ databases">
        <authorList>
            <person name="Poullet M."/>
        </authorList>
    </citation>
    <scope>NUCLEOTIDE SEQUENCE</scope>
    <source>
        <strain evidence="1">E1834</strain>
    </source>
</reference>
<dbReference type="Proteomes" id="UP001497535">
    <property type="component" value="Unassembled WGS sequence"/>
</dbReference>
<comment type="caution">
    <text evidence="1">The sequence shown here is derived from an EMBL/GenBank/DDBJ whole genome shotgun (WGS) entry which is preliminary data.</text>
</comment>
<organism evidence="1 2">
    <name type="scientific">Meloidogyne enterolobii</name>
    <name type="common">Root-knot nematode worm</name>
    <name type="synonym">Meloidogyne mayaguensis</name>
    <dbReference type="NCBI Taxonomy" id="390850"/>
    <lineage>
        <taxon>Eukaryota</taxon>
        <taxon>Metazoa</taxon>
        <taxon>Ecdysozoa</taxon>
        <taxon>Nematoda</taxon>
        <taxon>Chromadorea</taxon>
        <taxon>Rhabditida</taxon>
        <taxon>Tylenchina</taxon>
        <taxon>Tylenchomorpha</taxon>
        <taxon>Tylenchoidea</taxon>
        <taxon>Meloidogynidae</taxon>
        <taxon>Meloidogyninae</taxon>
        <taxon>Meloidogyne</taxon>
    </lineage>
</organism>
<gene>
    <name evidence="1" type="ORF">MENTE1834_LOCUS10751</name>
</gene>
<evidence type="ECO:0000313" key="2">
    <source>
        <dbReference type="Proteomes" id="UP001497535"/>
    </source>
</evidence>